<keyword evidence="1" id="KW-0732">Signal</keyword>
<proteinExistence type="predicted"/>
<evidence type="ECO:0000313" key="2">
    <source>
        <dbReference type="EMBL" id="TMQ48155.1"/>
    </source>
</evidence>
<feature type="chain" id="PRO_5021820407" description="Porin" evidence="1">
    <location>
        <begin position="26"/>
        <end position="376"/>
    </location>
</feature>
<dbReference type="AlphaFoldDB" id="A0A538S9W3"/>
<reference evidence="2 3" key="1">
    <citation type="journal article" date="2019" name="Nat. Microbiol.">
        <title>Mediterranean grassland soil C-N compound turnover is dependent on rainfall and depth, and is mediated by genomically divergent microorganisms.</title>
        <authorList>
            <person name="Diamond S."/>
            <person name="Andeer P.F."/>
            <person name="Li Z."/>
            <person name="Crits-Christoph A."/>
            <person name="Burstein D."/>
            <person name="Anantharaman K."/>
            <person name="Lane K.R."/>
            <person name="Thomas B.C."/>
            <person name="Pan C."/>
            <person name="Northen T.R."/>
            <person name="Banfield J.F."/>
        </authorList>
    </citation>
    <scope>NUCLEOTIDE SEQUENCE [LARGE SCALE GENOMIC DNA]</scope>
    <source>
        <strain evidence="2">WS_1</strain>
    </source>
</reference>
<gene>
    <name evidence="2" type="ORF">E6K71_07790</name>
</gene>
<protein>
    <recommendedName>
        <fullName evidence="4">Porin</fullName>
    </recommendedName>
</protein>
<evidence type="ECO:0008006" key="4">
    <source>
        <dbReference type="Google" id="ProtNLM"/>
    </source>
</evidence>
<dbReference type="InterPro" id="IPR023614">
    <property type="entry name" value="Porin_dom_sf"/>
</dbReference>
<evidence type="ECO:0000256" key="1">
    <source>
        <dbReference type="SAM" id="SignalP"/>
    </source>
</evidence>
<dbReference type="EMBL" id="VBOR01000086">
    <property type="protein sequence ID" value="TMQ48155.1"/>
    <property type="molecule type" value="Genomic_DNA"/>
</dbReference>
<evidence type="ECO:0000313" key="3">
    <source>
        <dbReference type="Proteomes" id="UP000316292"/>
    </source>
</evidence>
<dbReference type="Proteomes" id="UP000316292">
    <property type="component" value="Unassembled WGS sequence"/>
</dbReference>
<dbReference type="SUPFAM" id="SSF56935">
    <property type="entry name" value="Porins"/>
    <property type="match status" value="1"/>
</dbReference>
<organism evidence="2 3">
    <name type="scientific">Eiseniibacteriota bacterium</name>
    <dbReference type="NCBI Taxonomy" id="2212470"/>
    <lineage>
        <taxon>Bacteria</taxon>
        <taxon>Candidatus Eiseniibacteriota</taxon>
    </lineage>
</organism>
<name>A0A538S9W3_UNCEI</name>
<feature type="signal peptide" evidence="1">
    <location>
        <begin position="1"/>
        <end position="25"/>
    </location>
</feature>
<comment type="caution">
    <text evidence="2">The sequence shown here is derived from an EMBL/GenBank/DDBJ whole genome shotgun (WGS) entry which is preliminary data.</text>
</comment>
<dbReference type="Gene3D" id="2.40.160.10">
    <property type="entry name" value="Porin"/>
    <property type="match status" value="1"/>
</dbReference>
<accession>A0A538S9W3</accession>
<sequence>MKTWNALSSSLALALLFSISQTALARAEEDEDLLGKLQFHGYGELHYNNPKIDTMSSGAGNVIDVHRFVLGWEYEFTENLRVEAELDYEHAAKELELEEAYLEYDLLPAVSLRVGTLLMPVGPLNETHEPPLYYSVERPYVERYIIPTTWQENGLGVAGQLHDGTVSYRAYVAAGLDATRMTSLGGLHDVSSKGSESKADDLAGVGRVEFLPARGLTIAGSGYYGGADQRTPGLGKVTLVIQEIDARFRRAGFDLRLASTALSLDRADRVSAFVGETIGRLMFGVYGEAAYDLLRRDRSENGGRSLVVFVRRELLDTNDEVPAGFTRNLAARRAIHSGGVAYYPMEKVAFKTDFEHWQDGTGAQLNRVNLGAAFMF</sequence>